<feature type="region of interest" description="Disordered" evidence="1">
    <location>
        <begin position="1"/>
        <end position="456"/>
    </location>
</feature>
<dbReference type="EMBL" id="LFMY01000009">
    <property type="protein sequence ID" value="OKL58523.1"/>
    <property type="molecule type" value="Genomic_DNA"/>
</dbReference>
<feature type="compositionally biased region" description="Polar residues" evidence="1">
    <location>
        <begin position="280"/>
        <end position="290"/>
    </location>
</feature>
<sequence length="604" mass="66804">MSDAASQPRRSRRFSFTSRRQQNPAQEDVHHGPPPTTIGFPIDAIPFYPESQAQENSGSSWKRAFRRSQSVDRAEQPSDRRPSRRLVKKPPVSGSRRDASVSSEAPRKSMISSISTRIRSRRASTSNNGEDAAGLQLPDEQAGERGAESSHPYRYDRISSRGVAQKPGHTHAKSLDAAQEGQKEMQKELRRKSELVIKREDASATPTPTLRRVGSPFYHTASDKEVVSQENPPTSEPKWPKLEIPASTNLESWRDEAMMIPASLRVSRSKIVEPGPKSPSRASLSMQENNDNNKDDTSQHSLPKYSPPHAQVPGPQKKESSNRIESSLSSLWQEPLPFEQVAPKPASKPVEQVASIPRPLSQNDKSTTHEWVPPVPSESINPVKTMSPRPRHAKHTKTQSSSSTATASSSSSSPYSYTSSTFGELPTPISSNASSTHLEATTNNNTNDTAKKEIPRNTMSPKLDKYLAKIFVICCHCNHWHDVPSPLYAQMIIPERLLFSGLPEPSETRSSKSSRSSSQARESARLSSEYSRKKRPQSYISQSDGSSSYSATTTSLPSSSHSRSPSRSPFSSPTATVLCSWCKHEMAQSCCASWTTMVHMIERH</sequence>
<accession>A0A225AH27</accession>
<feature type="region of interest" description="Disordered" evidence="1">
    <location>
        <begin position="503"/>
        <end position="571"/>
    </location>
</feature>
<dbReference type="OrthoDB" id="5386674at2759"/>
<reference evidence="2 3" key="1">
    <citation type="submission" date="2015-06" db="EMBL/GenBank/DDBJ databases">
        <title>Talaromyces atroroseus IBT 11181 draft genome.</title>
        <authorList>
            <person name="Rasmussen K.B."/>
            <person name="Rasmussen S."/>
            <person name="Petersen B."/>
            <person name="Sicheritz-Ponten T."/>
            <person name="Mortensen U.H."/>
            <person name="Thrane U."/>
        </authorList>
    </citation>
    <scope>NUCLEOTIDE SEQUENCE [LARGE SCALE GENOMIC DNA]</scope>
    <source>
        <strain evidence="2 3">IBT 11181</strain>
    </source>
</reference>
<name>A0A225AH27_TALAT</name>
<comment type="caution">
    <text evidence="2">The sequence shown here is derived from an EMBL/GenBank/DDBJ whole genome shotgun (WGS) entry which is preliminary data.</text>
</comment>
<organism evidence="2 3">
    <name type="scientific">Talaromyces atroroseus</name>
    <dbReference type="NCBI Taxonomy" id="1441469"/>
    <lineage>
        <taxon>Eukaryota</taxon>
        <taxon>Fungi</taxon>
        <taxon>Dikarya</taxon>
        <taxon>Ascomycota</taxon>
        <taxon>Pezizomycotina</taxon>
        <taxon>Eurotiomycetes</taxon>
        <taxon>Eurotiomycetidae</taxon>
        <taxon>Eurotiales</taxon>
        <taxon>Trichocomaceae</taxon>
        <taxon>Talaromyces</taxon>
        <taxon>Talaromyces sect. Trachyspermi</taxon>
    </lineage>
</organism>
<keyword evidence="3" id="KW-1185">Reference proteome</keyword>
<dbReference type="Proteomes" id="UP000214365">
    <property type="component" value="Unassembled WGS sequence"/>
</dbReference>
<evidence type="ECO:0000313" key="2">
    <source>
        <dbReference type="EMBL" id="OKL58523.1"/>
    </source>
</evidence>
<dbReference type="RefSeq" id="XP_020118644.1">
    <property type="nucleotide sequence ID" value="XM_020268550.1"/>
</dbReference>
<feature type="compositionally biased region" description="Basic and acidic residues" evidence="1">
    <location>
        <begin position="69"/>
        <end position="81"/>
    </location>
</feature>
<protein>
    <submittedName>
        <fullName evidence="2">Uncharacterized protein</fullName>
    </submittedName>
</protein>
<feature type="compositionally biased region" description="Low complexity" evidence="1">
    <location>
        <begin position="537"/>
        <end position="571"/>
    </location>
</feature>
<feature type="compositionally biased region" description="Low complexity" evidence="1">
    <location>
        <begin position="108"/>
        <end position="117"/>
    </location>
</feature>
<proteinExistence type="predicted"/>
<gene>
    <name evidence="2" type="ORF">UA08_06248</name>
</gene>
<feature type="compositionally biased region" description="Polar residues" evidence="1">
    <location>
        <begin position="428"/>
        <end position="440"/>
    </location>
</feature>
<feature type="compositionally biased region" description="Basic and acidic residues" evidence="1">
    <location>
        <begin position="142"/>
        <end position="159"/>
    </location>
</feature>
<feature type="compositionally biased region" description="Low complexity" evidence="1">
    <location>
        <begin position="400"/>
        <end position="421"/>
    </location>
</feature>
<feature type="compositionally biased region" description="Low complexity" evidence="1">
    <location>
        <begin position="511"/>
        <end position="529"/>
    </location>
</feature>
<evidence type="ECO:0000256" key="1">
    <source>
        <dbReference type="SAM" id="MobiDB-lite"/>
    </source>
</evidence>
<dbReference type="AlphaFoldDB" id="A0A225AH27"/>
<feature type="compositionally biased region" description="Basic and acidic residues" evidence="1">
    <location>
        <begin position="181"/>
        <end position="202"/>
    </location>
</feature>
<dbReference type="GeneID" id="31006004"/>
<feature type="compositionally biased region" description="Polar residues" evidence="1">
    <location>
        <begin position="51"/>
        <end position="60"/>
    </location>
</feature>
<evidence type="ECO:0000313" key="3">
    <source>
        <dbReference type="Proteomes" id="UP000214365"/>
    </source>
</evidence>